<evidence type="ECO:0008006" key="3">
    <source>
        <dbReference type="Google" id="ProtNLM"/>
    </source>
</evidence>
<organism evidence="1 2">
    <name type="scientific">Obba rivulosa</name>
    <dbReference type="NCBI Taxonomy" id="1052685"/>
    <lineage>
        <taxon>Eukaryota</taxon>
        <taxon>Fungi</taxon>
        <taxon>Dikarya</taxon>
        <taxon>Basidiomycota</taxon>
        <taxon>Agaricomycotina</taxon>
        <taxon>Agaricomycetes</taxon>
        <taxon>Polyporales</taxon>
        <taxon>Gelatoporiaceae</taxon>
        <taxon>Obba</taxon>
    </lineage>
</organism>
<reference evidence="1 2" key="1">
    <citation type="submission" date="2016-07" db="EMBL/GenBank/DDBJ databases">
        <title>Draft genome of the white-rot fungus Obba rivulosa 3A-2.</title>
        <authorList>
            <consortium name="DOE Joint Genome Institute"/>
            <person name="Miettinen O."/>
            <person name="Riley R."/>
            <person name="Acob R."/>
            <person name="Barry K."/>
            <person name="Cullen D."/>
            <person name="De Vries R."/>
            <person name="Hainaut M."/>
            <person name="Hatakka A."/>
            <person name="Henrissat B."/>
            <person name="Hilden K."/>
            <person name="Kuo R."/>
            <person name="Labutti K."/>
            <person name="Lipzen A."/>
            <person name="Makela M.R."/>
            <person name="Sandor L."/>
            <person name="Spatafora J.W."/>
            <person name="Grigoriev I.V."/>
            <person name="Hibbett D.S."/>
        </authorList>
    </citation>
    <scope>NUCLEOTIDE SEQUENCE [LARGE SCALE GENOMIC DNA]</scope>
    <source>
        <strain evidence="1 2">3A-2</strain>
    </source>
</reference>
<dbReference type="InterPro" id="IPR036047">
    <property type="entry name" value="F-box-like_dom_sf"/>
</dbReference>
<dbReference type="AlphaFoldDB" id="A0A8E2AVQ1"/>
<evidence type="ECO:0000313" key="2">
    <source>
        <dbReference type="Proteomes" id="UP000250043"/>
    </source>
</evidence>
<evidence type="ECO:0000313" key="1">
    <source>
        <dbReference type="EMBL" id="OCH88952.1"/>
    </source>
</evidence>
<proteinExistence type="predicted"/>
<dbReference type="Proteomes" id="UP000250043">
    <property type="component" value="Unassembled WGS sequence"/>
</dbReference>
<dbReference type="SUPFAM" id="SSF81383">
    <property type="entry name" value="F-box domain"/>
    <property type="match status" value="1"/>
</dbReference>
<name>A0A8E2AVQ1_9APHY</name>
<dbReference type="EMBL" id="KV722439">
    <property type="protein sequence ID" value="OCH88952.1"/>
    <property type="molecule type" value="Genomic_DNA"/>
</dbReference>
<sequence length="62" mass="7088">MIAPASRALPPELTDKILDYLHDDIASLKACSLACRVWLPSCRYHKFSYIHLSGPKKLERFT</sequence>
<keyword evidence="2" id="KW-1185">Reference proteome</keyword>
<protein>
    <recommendedName>
        <fullName evidence="3">F-box domain-containing protein</fullName>
    </recommendedName>
</protein>
<gene>
    <name evidence="1" type="ORF">OBBRIDRAFT_733502</name>
</gene>
<dbReference type="OrthoDB" id="2758166at2759"/>
<accession>A0A8E2AVQ1</accession>